<evidence type="ECO:0000313" key="1">
    <source>
        <dbReference type="EMBL" id="SHH78979.1"/>
    </source>
</evidence>
<dbReference type="EMBL" id="FQXP01000005">
    <property type="protein sequence ID" value="SHH78979.1"/>
    <property type="molecule type" value="Genomic_DNA"/>
</dbReference>
<keyword evidence="1" id="KW-0808">Transferase</keyword>
<proteinExistence type="predicted"/>
<reference evidence="1 2" key="1">
    <citation type="submission" date="2016-11" db="EMBL/GenBank/DDBJ databases">
        <authorList>
            <person name="Jaros S."/>
            <person name="Januszkiewicz K."/>
            <person name="Wedrychowicz H."/>
        </authorList>
    </citation>
    <scope>NUCLEOTIDE SEQUENCE [LARGE SCALE GENOMIC DNA]</scope>
    <source>
        <strain evidence="1 2">DSM 3089</strain>
    </source>
</reference>
<dbReference type="AlphaFoldDB" id="A0A1M5VUK9"/>
<dbReference type="Proteomes" id="UP000184526">
    <property type="component" value="Unassembled WGS sequence"/>
</dbReference>
<dbReference type="STRING" id="1121306.SAMN02745196_01376"/>
<dbReference type="PANTHER" id="PTHR13061">
    <property type="entry name" value="DYNACTIN SUBUNIT P25"/>
    <property type="match status" value="1"/>
</dbReference>
<dbReference type="Pfam" id="PF00132">
    <property type="entry name" value="Hexapep"/>
    <property type="match status" value="1"/>
</dbReference>
<dbReference type="SUPFAM" id="SSF51161">
    <property type="entry name" value="Trimeric LpxA-like enzymes"/>
    <property type="match status" value="1"/>
</dbReference>
<name>A0A1M5VUK9_9CLOT</name>
<dbReference type="InterPro" id="IPR001451">
    <property type="entry name" value="Hexapep"/>
</dbReference>
<dbReference type="OrthoDB" id="9803036at2"/>
<dbReference type="RefSeq" id="WP_072831297.1">
    <property type="nucleotide sequence ID" value="NZ_FQXP01000005.1"/>
</dbReference>
<dbReference type="InterPro" id="IPR047324">
    <property type="entry name" value="LbH_gamma_CA-like"/>
</dbReference>
<dbReference type="PANTHER" id="PTHR13061:SF29">
    <property type="entry name" value="GAMMA CARBONIC ANHYDRASE-LIKE 1, MITOCHONDRIAL-RELATED"/>
    <property type="match status" value="1"/>
</dbReference>
<evidence type="ECO:0000313" key="2">
    <source>
        <dbReference type="Proteomes" id="UP000184526"/>
    </source>
</evidence>
<organism evidence="1 2">
    <name type="scientific">Clostridium collagenovorans DSM 3089</name>
    <dbReference type="NCBI Taxonomy" id="1121306"/>
    <lineage>
        <taxon>Bacteria</taxon>
        <taxon>Bacillati</taxon>
        <taxon>Bacillota</taxon>
        <taxon>Clostridia</taxon>
        <taxon>Eubacteriales</taxon>
        <taxon>Clostridiaceae</taxon>
        <taxon>Clostridium</taxon>
    </lineage>
</organism>
<dbReference type="CDD" id="cd04645">
    <property type="entry name" value="LbH_gamma_CA_like"/>
    <property type="match status" value="1"/>
</dbReference>
<dbReference type="InterPro" id="IPR011004">
    <property type="entry name" value="Trimer_LpxA-like_sf"/>
</dbReference>
<keyword evidence="2" id="KW-1185">Reference proteome</keyword>
<dbReference type="GO" id="GO:0016740">
    <property type="term" value="F:transferase activity"/>
    <property type="evidence" value="ECO:0007669"/>
    <property type="project" value="UniProtKB-KW"/>
</dbReference>
<accession>A0A1M5VUK9</accession>
<protein>
    <submittedName>
        <fullName evidence="1">Carbonic anhydrase or acetyltransferase, isoleucine patch superfamily</fullName>
    </submittedName>
</protein>
<gene>
    <name evidence="1" type="ORF">SAMN02745196_01376</name>
</gene>
<sequence length="166" mass="17811">MSIREFKNLKPQIHEESFIAESVDVIGDVVVGKDANLWYGAVLRGDIQKIVVGERTNIQDNSTVHVGNDVETIIGDDVTIGHNCVIHGCTIGNNVLIGMGSVVLNNAVIGENTIIGAGSLVTERKQIPSGVLCLGSPAKVVRELTAEEIEGIKESAKNYVELSKEY</sequence>
<dbReference type="Gene3D" id="2.160.10.10">
    <property type="entry name" value="Hexapeptide repeat proteins"/>
    <property type="match status" value="1"/>
</dbReference>
<dbReference type="InterPro" id="IPR050484">
    <property type="entry name" value="Transf_Hexapept/Carb_Anhydrase"/>
</dbReference>